<evidence type="ECO:0000313" key="3">
    <source>
        <dbReference type="EMBL" id="CAL6103478.1"/>
    </source>
</evidence>
<sequence>MGGKPSLIDDLDYEEQQNEHLDQQEEQEEHEEPEQQELIQTNDQLIVPEPTIAQSPDIAAKITQIQQSEQLQLIKPQKSEIRGYEKVKNMVRKIKSVQLTEDEVFSTLQHLSPSQPSPNSNINQQSIQSQSPNQIIIENQELPLLSVMLNSKTEEPQVQLSSEAMDHSGQFRSISGHWFTKTERPQEQ</sequence>
<dbReference type="Proteomes" id="UP001642409">
    <property type="component" value="Unassembled WGS sequence"/>
</dbReference>
<name>A0AA86N797_9EUKA</name>
<feature type="region of interest" description="Disordered" evidence="1">
    <location>
        <begin position="1"/>
        <end position="43"/>
    </location>
</feature>
<gene>
    <name evidence="2" type="ORF">HINF_LOCUS1837</name>
    <name evidence="3" type="ORF">HINF_LOCUS72163</name>
</gene>
<keyword evidence="4" id="KW-1185">Reference proteome</keyword>
<dbReference type="AlphaFoldDB" id="A0AA86N797"/>
<reference evidence="3 4" key="2">
    <citation type="submission" date="2024-07" db="EMBL/GenBank/DDBJ databases">
        <authorList>
            <person name="Akdeniz Z."/>
        </authorList>
    </citation>
    <scope>NUCLEOTIDE SEQUENCE [LARGE SCALE GENOMIC DNA]</scope>
</reference>
<organism evidence="2">
    <name type="scientific">Hexamita inflata</name>
    <dbReference type="NCBI Taxonomy" id="28002"/>
    <lineage>
        <taxon>Eukaryota</taxon>
        <taxon>Metamonada</taxon>
        <taxon>Diplomonadida</taxon>
        <taxon>Hexamitidae</taxon>
        <taxon>Hexamitinae</taxon>
        <taxon>Hexamita</taxon>
    </lineage>
</organism>
<feature type="region of interest" description="Disordered" evidence="1">
    <location>
        <begin position="109"/>
        <end position="130"/>
    </location>
</feature>
<evidence type="ECO:0000313" key="2">
    <source>
        <dbReference type="EMBL" id="CAI9914192.1"/>
    </source>
</evidence>
<protein>
    <submittedName>
        <fullName evidence="3">Hypothetical_protein</fullName>
    </submittedName>
</protein>
<feature type="compositionally biased region" description="Low complexity" evidence="1">
    <location>
        <begin position="112"/>
        <end position="130"/>
    </location>
</feature>
<evidence type="ECO:0000256" key="1">
    <source>
        <dbReference type="SAM" id="MobiDB-lite"/>
    </source>
</evidence>
<dbReference type="EMBL" id="CAXDID020000567">
    <property type="protein sequence ID" value="CAL6103478.1"/>
    <property type="molecule type" value="Genomic_DNA"/>
</dbReference>
<evidence type="ECO:0000313" key="4">
    <source>
        <dbReference type="Proteomes" id="UP001642409"/>
    </source>
</evidence>
<comment type="caution">
    <text evidence="2">The sequence shown here is derived from an EMBL/GenBank/DDBJ whole genome shotgun (WGS) entry which is preliminary data.</text>
</comment>
<dbReference type="EMBL" id="CATOUU010000043">
    <property type="protein sequence ID" value="CAI9914192.1"/>
    <property type="molecule type" value="Genomic_DNA"/>
</dbReference>
<reference evidence="2" key="1">
    <citation type="submission" date="2023-06" db="EMBL/GenBank/DDBJ databases">
        <authorList>
            <person name="Kurt Z."/>
        </authorList>
    </citation>
    <scope>NUCLEOTIDE SEQUENCE</scope>
</reference>
<proteinExistence type="predicted"/>
<feature type="region of interest" description="Disordered" evidence="1">
    <location>
        <begin position="156"/>
        <end position="188"/>
    </location>
</feature>
<feature type="compositionally biased region" description="Acidic residues" evidence="1">
    <location>
        <begin position="24"/>
        <end position="35"/>
    </location>
</feature>
<accession>A0AA86N797</accession>